<keyword evidence="3" id="KW-1185">Reference proteome</keyword>
<dbReference type="InterPro" id="IPR012767">
    <property type="entry name" value="Trehalose_TreY"/>
</dbReference>
<dbReference type="Gene3D" id="1.10.10.470">
    <property type="entry name" value="Maltooligosyl trehalose synthase, domain 4"/>
    <property type="match status" value="1"/>
</dbReference>
<evidence type="ECO:0000313" key="3">
    <source>
        <dbReference type="Proteomes" id="UP000602653"/>
    </source>
</evidence>
<dbReference type="InterPro" id="IPR017853">
    <property type="entry name" value="GH"/>
</dbReference>
<dbReference type="Gene3D" id="1.10.150.200">
    <property type="entry name" value="Maltooligosyl trehalose synthase, domain 3"/>
    <property type="match status" value="1"/>
</dbReference>
<dbReference type="Gene3D" id="3.30.1590.10">
    <property type="entry name" value="Maltooligosyl trehalose synthase, domain 2"/>
    <property type="match status" value="1"/>
</dbReference>
<evidence type="ECO:0000259" key="1">
    <source>
        <dbReference type="SMART" id="SM00642"/>
    </source>
</evidence>
<dbReference type="Pfam" id="PF00128">
    <property type="entry name" value="Alpha-amylase"/>
    <property type="match status" value="1"/>
</dbReference>
<sequence>MSSNSVLRSHSHVPSAGKHQPVTTYRLQLTPDFTFDSLCDVVPYLKQLGVTDVFFSPILQAAPGSTHGYDVVDHAKISDELGGLAGFTRASQVIHDAGMHVVVDIVPNHMAVPTPLFHNRALWSVLRDGTESDYAHWFDVEIADDGNGLLLPVLGQRIGRVLAEGELVLDTMVVPGFEADGPMAVLRYYDHIFPVRPGTESLPLAELLERQFYRLAYWRVANEELNYRRFFDVDTLAAIRVERPEVFRASHALLLDLMDQGLIDSFRIDHPDGLADPREYFRHLHEATGGAWLVAEKILVGDEELPDDWQCSGTTGYDALRRVQGLFTESGGIGPLTQLYSEISQSTASVKTTEIAAKRQIVSTSLYAEVHRLSTLIAQVCHADVRLRDHTFRRIFDVVCELIVHMSQYRAYVVPGERPSANDERVLREAGNEARTFLDEDSHETLDIVVDILLGNEIGSAGRTHEDGRLEAIVRFQQVCGAVMAKGVEDTTFYRYTALVSANEVGGDPHHMVCSMDSFHSWQTYMHRAWPVSGIVTSTHDTKRGEDVRATIAALTQFPEEWSALVHRLRAIVEPERPIQLDGQFENLIWQTIIGTWTSDGPINTERLDAYLLKAAREQKSWTTWTEQDKSAENEMLGYAHAICENAHVRQSLTDFWAKIFPAVRANILGMCALHFTIVGVPDLYQGEEITQNSLVDPDNRRPIDFHALHETLRDLDERGLPNSPDLDDEKLWLTSRLTRLRAQYPQMASALVGYQPLPVSTGHAIAFSRTIDDKPFLITVAMRSIGLMDNAEHNVVLPEGDWTNILTEETVSGGTQLLSDITGRFPVGVFVRKDS</sequence>
<dbReference type="SUPFAM" id="SSF51445">
    <property type="entry name" value="(Trans)glycosidases"/>
    <property type="match status" value="1"/>
</dbReference>
<dbReference type="EMBL" id="CP070228">
    <property type="protein sequence ID" value="QRV02900.1"/>
    <property type="molecule type" value="Genomic_DNA"/>
</dbReference>
<dbReference type="PANTHER" id="PTHR10357:SF216">
    <property type="entry name" value="MALTOOLIGOSYL TREHALOSE SYNTHASE-RELATED"/>
    <property type="match status" value="1"/>
</dbReference>
<dbReference type="CDD" id="cd11336">
    <property type="entry name" value="AmyAc_MTSase"/>
    <property type="match status" value="1"/>
</dbReference>
<dbReference type="SMART" id="SM00642">
    <property type="entry name" value="Aamy"/>
    <property type="match status" value="1"/>
</dbReference>
<proteinExistence type="predicted"/>
<dbReference type="NCBIfam" id="TIGR02401">
    <property type="entry name" value="trehalose_TreY"/>
    <property type="match status" value="1"/>
</dbReference>
<reference evidence="2 3" key="1">
    <citation type="submission" date="2021-02" db="EMBL/GenBank/DDBJ databases">
        <title>Complete Genome Sequence of Arcanobacterium phocisimile strain DSM 26142T from a harbour seal.</title>
        <authorList>
            <person name="Borowiak M."/>
            <person name="Alssahen M."/>
            <person name="Malorny B."/>
            <person name="Laemmler C."/>
            <person name="Siebert U."/>
            <person name="Ploetz M."/>
            <person name="Abdulmawjood A."/>
        </authorList>
    </citation>
    <scope>NUCLEOTIDE SEQUENCE [LARGE SCALE GENOMIC DNA]</scope>
    <source>
        <strain evidence="2 3">DSM 26142</strain>
    </source>
</reference>
<dbReference type="Gene3D" id="3.20.20.80">
    <property type="entry name" value="Glycosidases"/>
    <property type="match status" value="1"/>
</dbReference>
<protein>
    <submittedName>
        <fullName evidence="2">Malto-oligosyltrehalose synthase</fullName>
    </submittedName>
</protein>
<dbReference type="RefSeq" id="WP_204425556.1">
    <property type="nucleotide sequence ID" value="NZ_CP070228.1"/>
</dbReference>
<dbReference type="InterPro" id="IPR013797">
    <property type="entry name" value="Maltooligo_trehalose_synth_4"/>
</dbReference>
<dbReference type="InterPro" id="IPR006047">
    <property type="entry name" value="GH13_cat_dom"/>
</dbReference>
<feature type="domain" description="Glycosyl hydrolase family 13 catalytic" evidence="1">
    <location>
        <begin position="28"/>
        <end position="719"/>
    </location>
</feature>
<dbReference type="Proteomes" id="UP000602653">
    <property type="component" value="Chromosome"/>
</dbReference>
<organism evidence="2 3">
    <name type="scientific">Arcanobacterium phocisimile</name>
    <dbReference type="NCBI Taxonomy" id="1302235"/>
    <lineage>
        <taxon>Bacteria</taxon>
        <taxon>Bacillati</taxon>
        <taxon>Actinomycetota</taxon>
        <taxon>Actinomycetes</taxon>
        <taxon>Actinomycetales</taxon>
        <taxon>Actinomycetaceae</taxon>
        <taxon>Arcanobacterium</taxon>
    </lineage>
</organism>
<dbReference type="PANTHER" id="PTHR10357">
    <property type="entry name" value="ALPHA-AMYLASE FAMILY MEMBER"/>
    <property type="match status" value="1"/>
</dbReference>
<accession>A0ABX7ILB1</accession>
<gene>
    <name evidence="2" type="primary">treY</name>
    <name evidence="2" type="ORF">JTE88_04040</name>
</gene>
<name>A0ABX7ILB1_9ACTO</name>
<evidence type="ECO:0000313" key="2">
    <source>
        <dbReference type="EMBL" id="QRV02900.1"/>
    </source>
</evidence>